<feature type="chain" id="PRO_5046814891" evidence="3">
    <location>
        <begin position="22"/>
        <end position="216"/>
    </location>
</feature>
<dbReference type="RefSeq" id="WP_190422885.1">
    <property type="nucleotide sequence ID" value="NZ_JAAOCA010000022.1"/>
</dbReference>
<evidence type="ECO:0000313" key="4">
    <source>
        <dbReference type="EMBL" id="MBD1600512.1"/>
    </source>
</evidence>
<sequence>MPTRLSLALPLIGLLAAAAQARGPSPAPLDAAGVFDFYVLSLSWSPSYCLAKPQDAQCSGKGYGFVLHGLWPQFANNRWPQFCAPITALTADERAQGMAMYPSPELLEHEWKKHGTCSGLGARGYFDAADRALAKVTIPPELQPAPNARRLSAQAVKALFQQHNPGIPAGGIAVYCTRNQLREVRVCLNKALAPTDCGQALKGQCKQPDLLVPGVR</sequence>
<proteinExistence type="inferred from homology"/>
<dbReference type="EMBL" id="JAAOCA010000022">
    <property type="protein sequence ID" value="MBD1600512.1"/>
    <property type="molecule type" value="Genomic_DNA"/>
</dbReference>
<dbReference type="Gene3D" id="3.90.730.10">
    <property type="entry name" value="Ribonuclease T2-like"/>
    <property type="match status" value="1"/>
</dbReference>
<dbReference type="InterPro" id="IPR001568">
    <property type="entry name" value="RNase_T2-like"/>
</dbReference>
<accession>A0ABR7Z522</accession>
<keyword evidence="5" id="KW-1185">Reference proteome</keyword>
<dbReference type="InterPro" id="IPR036430">
    <property type="entry name" value="RNase_T2-like_sf"/>
</dbReference>
<dbReference type="SUPFAM" id="SSF55895">
    <property type="entry name" value="Ribonuclease Rh-like"/>
    <property type="match status" value="1"/>
</dbReference>
<reference evidence="4 5" key="1">
    <citation type="journal article" date="2020" name="Insects">
        <title>Bacteria Belonging to Pseudomonas typographi sp. nov. from the Bark Beetle Ips typographus Have Genomic Potential to Aid in the Host Ecology.</title>
        <authorList>
            <person name="Peral-Aranega E."/>
            <person name="Saati-Santamaria Z."/>
            <person name="Kolarik M."/>
            <person name="Rivas R."/>
            <person name="Garcia-Fraile P."/>
        </authorList>
    </citation>
    <scope>NUCLEOTIDE SEQUENCE [LARGE SCALE GENOMIC DNA]</scope>
    <source>
        <strain evidence="4 5">CA3A</strain>
    </source>
</reference>
<dbReference type="CDD" id="cd01062">
    <property type="entry name" value="RNase_T2_prok"/>
    <property type="match status" value="1"/>
</dbReference>
<dbReference type="InterPro" id="IPR018188">
    <property type="entry name" value="RNase_T2_His_AS_1"/>
</dbReference>
<dbReference type="PANTHER" id="PTHR11240">
    <property type="entry name" value="RIBONUCLEASE T2"/>
    <property type="match status" value="1"/>
</dbReference>
<evidence type="ECO:0000313" key="5">
    <source>
        <dbReference type="Proteomes" id="UP000805841"/>
    </source>
</evidence>
<evidence type="ECO:0000256" key="3">
    <source>
        <dbReference type="SAM" id="SignalP"/>
    </source>
</evidence>
<dbReference type="Proteomes" id="UP000805841">
    <property type="component" value="Unassembled WGS sequence"/>
</dbReference>
<dbReference type="PROSITE" id="PS00530">
    <property type="entry name" value="RNASE_T2_1"/>
    <property type="match status" value="1"/>
</dbReference>
<comment type="caution">
    <text evidence="4">The sequence shown here is derived from an EMBL/GenBank/DDBJ whole genome shotgun (WGS) entry which is preliminary data.</text>
</comment>
<comment type="similarity">
    <text evidence="1 2">Belongs to the RNase T2 family.</text>
</comment>
<keyword evidence="3" id="KW-0732">Signal</keyword>
<dbReference type="PANTHER" id="PTHR11240:SF22">
    <property type="entry name" value="RIBONUCLEASE T2"/>
    <property type="match status" value="1"/>
</dbReference>
<evidence type="ECO:0000256" key="2">
    <source>
        <dbReference type="RuleBase" id="RU004328"/>
    </source>
</evidence>
<dbReference type="InterPro" id="IPR039378">
    <property type="entry name" value="RNase_T2_prok"/>
</dbReference>
<protein>
    <submittedName>
        <fullName evidence="4">Ribonuclease T2</fullName>
    </submittedName>
</protein>
<gene>
    <name evidence="4" type="ORF">HAQ05_17610</name>
</gene>
<dbReference type="Pfam" id="PF00445">
    <property type="entry name" value="Ribonuclease_T2"/>
    <property type="match status" value="1"/>
</dbReference>
<name>A0ABR7Z522_9PSED</name>
<organism evidence="4 5">
    <name type="scientific">Pseudomonas typographi</name>
    <dbReference type="NCBI Taxonomy" id="2715964"/>
    <lineage>
        <taxon>Bacteria</taxon>
        <taxon>Pseudomonadati</taxon>
        <taxon>Pseudomonadota</taxon>
        <taxon>Gammaproteobacteria</taxon>
        <taxon>Pseudomonadales</taxon>
        <taxon>Pseudomonadaceae</taxon>
        <taxon>Pseudomonas</taxon>
    </lineage>
</organism>
<evidence type="ECO:0000256" key="1">
    <source>
        <dbReference type="ARBA" id="ARBA00007469"/>
    </source>
</evidence>
<dbReference type="PROSITE" id="PS00531">
    <property type="entry name" value="RNASE_T2_2"/>
    <property type="match status" value="1"/>
</dbReference>
<feature type="signal peptide" evidence="3">
    <location>
        <begin position="1"/>
        <end position="21"/>
    </location>
</feature>
<dbReference type="InterPro" id="IPR033130">
    <property type="entry name" value="RNase_T2_His_AS_2"/>
</dbReference>